<comment type="subcellular location">
    <subcellularLocation>
        <location evidence="2">Cell membrane</location>
        <location evidence="2">Sarcolemma</location>
        <topology evidence="2">Multi-pass membrane protein</topology>
    </subcellularLocation>
    <subcellularLocation>
        <location evidence="20">Membrane</location>
        <topology evidence="20">Multi-pass membrane protein</topology>
    </subcellularLocation>
</comment>
<dbReference type="InterPro" id="IPR005421">
    <property type="entry name" value="VDCC_g1su"/>
</dbReference>
<evidence type="ECO:0000256" key="1">
    <source>
        <dbReference type="ARBA" id="ARBA00003367"/>
    </source>
</evidence>
<feature type="compositionally biased region" description="Basic and acidic residues" evidence="21">
    <location>
        <begin position="9"/>
        <end position="21"/>
    </location>
</feature>
<keyword evidence="5 20" id="KW-0813">Transport</keyword>
<dbReference type="FunCoup" id="A0A671XGK0">
    <property type="interactions" value="1624"/>
</dbReference>
<evidence type="ECO:0000256" key="13">
    <source>
        <dbReference type="ARBA" id="ARBA00023065"/>
    </source>
</evidence>
<dbReference type="PRINTS" id="PR01792">
    <property type="entry name" value="VDCCGAMMA"/>
</dbReference>
<keyword evidence="11 20" id="KW-0851">Voltage-gated channel</keyword>
<feature type="region of interest" description="Disordered" evidence="21">
    <location>
        <begin position="1"/>
        <end position="92"/>
    </location>
</feature>
<keyword evidence="13 20" id="KW-0406">Ion transport</keyword>
<keyword evidence="10 20" id="KW-0106">Calcium</keyword>
<feature type="transmembrane region" description="Helical" evidence="20">
    <location>
        <begin position="126"/>
        <end position="145"/>
    </location>
</feature>
<keyword evidence="9 20" id="KW-0812">Transmembrane</keyword>
<reference evidence="22" key="2">
    <citation type="submission" date="2025-08" db="UniProtKB">
        <authorList>
            <consortium name="Ensembl"/>
        </authorList>
    </citation>
    <scope>IDENTIFICATION</scope>
</reference>
<reference evidence="22" key="1">
    <citation type="submission" date="2021-04" db="EMBL/GenBank/DDBJ databases">
        <authorList>
            <consortium name="Wellcome Sanger Institute Data Sharing"/>
        </authorList>
    </citation>
    <scope>NUCLEOTIDE SEQUENCE [LARGE SCALE GENOMIC DNA]</scope>
</reference>
<evidence type="ECO:0000256" key="15">
    <source>
        <dbReference type="ARBA" id="ARBA00023157"/>
    </source>
</evidence>
<evidence type="ECO:0000313" key="22">
    <source>
        <dbReference type="Ensembl" id="ENSSAUP00010049346.1"/>
    </source>
</evidence>
<dbReference type="InterPro" id="IPR004031">
    <property type="entry name" value="PMP22/EMP/MP20/Claudin"/>
</dbReference>
<keyword evidence="16" id="KW-0325">Glycoprotein</keyword>
<evidence type="ECO:0000256" key="10">
    <source>
        <dbReference type="ARBA" id="ARBA00022837"/>
    </source>
</evidence>
<keyword evidence="8 20" id="KW-0107">Calcium channel</keyword>
<evidence type="ECO:0000256" key="19">
    <source>
        <dbReference type="ARBA" id="ARBA00046683"/>
    </source>
</evidence>
<keyword evidence="23" id="KW-1185">Reference proteome</keyword>
<keyword evidence="14 20" id="KW-0472">Membrane</keyword>
<dbReference type="GO" id="GO:1902514">
    <property type="term" value="P:regulation of calcium ion transmembrane transport via high voltage-gated calcium channel"/>
    <property type="evidence" value="ECO:0007669"/>
    <property type="project" value="TreeGrafter"/>
</dbReference>
<evidence type="ECO:0000256" key="7">
    <source>
        <dbReference type="ARBA" id="ARBA00022568"/>
    </source>
</evidence>
<evidence type="ECO:0000256" key="6">
    <source>
        <dbReference type="ARBA" id="ARBA00022475"/>
    </source>
</evidence>
<sequence length="345" mass="38589">MASPHQRQPGRERRRGREVETRALLSGPFSPTTRRKAEKEKERAVDRSARERRGHQKCSEAVDKTGGTSGVNIRRQGAESKQDEGNLECPTPSLRSVTRVQTTGTRTHTHTCNFARNMFEEQATKVKITSVVIVVGMSAMLAAVVTDHWAVLSPRVEKLNATCEAAHFGLWRLCKKTIFIVEEDPQGKGCGPISLPGAKNCSYFKHFTSGEEAEVFEVKTQKEYNISAAAIAIFSLFFMILGTLCVIFSFGKGRDYLLRPAGMFFAFAGLCIFISVEVMRQSVKRMIDSDETIWIEYHYSWSFTCACASFTLLILSGVALLLISMPHMPRNPWETCMDAEPDTLD</sequence>
<evidence type="ECO:0000256" key="18">
    <source>
        <dbReference type="ARBA" id="ARBA00029680"/>
    </source>
</evidence>
<dbReference type="PANTHER" id="PTHR15025:SF1">
    <property type="entry name" value="VOLTAGE-DEPENDENT CALCIUM CHANNEL GAMMA-1 SUBUNIT"/>
    <property type="match status" value="1"/>
</dbReference>
<comment type="function">
    <text evidence="1 20">Regulatory subunit of the voltage-gated calcium channel that gives rise to L-type calcium currents in skeletal muscle. Regulates channel inactivation kinetics.</text>
</comment>
<keyword evidence="12 20" id="KW-1133">Transmembrane helix</keyword>
<dbReference type="OMA" id="CIFISVE"/>
<dbReference type="Proteomes" id="UP000472265">
    <property type="component" value="Chromosome 23"/>
</dbReference>
<dbReference type="OrthoDB" id="9937541at2759"/>
<feature type="compositionally biased region" description="Basic and acidic residues" evidence="21">
    <location>
        <begin position="35"/>
        <end position="63"/>
    </location>
</feature>
<protein>
    <recommendedName>
        <fullName evidence="4 20">Voltage-dependent calcium channel gamma-1 subunit</fullName>
    </recommendedName>
    <alternativeName>
        <fullName evidence="18 20">Dihydropyridine-sensitive L-type, skeletal muscle calcium channel subunit gamma</fullName>
    </alternativeName>
</protein>
<keyword evidence="7 20" id="KW-0109">Calcium transport</keyword>
<evidence type="ECO:0000256" key="9">
    <source>
        <dbReference type="ARBA" id="ARBA00022692"/>
    </source>
</evidence>
<evidence type="ECO:0000256" key="16">
    <source>
        <dbReference type="ARBA" id="ARBA00023180"/>
    </source>
</evidence>
<evidence type="ECO:0000256" key="4">
    <source>
        <dbReference type="ARBA" id="ARBA00019950"/>
    </source>
</evidence>
<keyword evidence="17 20" id="KW-0407">Ion channel</keyword>
<evidence type="ECO:0000256" key="12">
    <source>
        <dbReference type="ARBA" id="ARBA00022989"/>
    </source>
</evidence>
<evidence type="ECO:0000256" key="2">
    <source>
        <dbReference type="ARBA" id="ARBA00004415"/>
    </source>
</evidence>
<proteinExistence type="inferred from homology"/>
<evidence type="ECO:0000256" key="14">
    <source>
        <dbReference type="ARBA" id="ARBA00023136"/>
    </source>
</evidence>
<evidence type="ECO:0000256" key="8">
    <source>
        <dbReference type="ARBA" id="ARBA00022673"/>
    </source>
</evidence>
<evidence type="ECO:0000256" key="17">
    <source>
        <dbReference type="ARBA" id="ARBA00023303"/>
    </source>
</evidence>
<name>A0A671XGK0_SPAAU</name>
<dbReference type="GO" id="GO:0005246">
    <property type="term" value="F:calcium channel regulator activity"/>
    <property type="evidence" value="ECO:0007669"/>
    <property type="project" value="TreeGrafter"/>
</dbReference>
<dbReference type="Pfam" id="PF13903">
    <property type="entry name" value="Claudin_2"/>
    <property type="match status" value="1"/>
</dbReference>
<dbReference type="GeneTree" id="ENSGT00390000007786"/>
<evidence type="ECO:0000256" key="20">
    <source>
        <dbReference type="RuleBase" id="RU363085"/>
    </source>
</evidence>
<feature type="transmembrane region" description="Helical" evidence="20">
    <location>
        <begin position="226"/>
        <end position="250"/>
    </location>
</feature>
<feature type="transmembrane region" description="Helical" evidence="20">
    <location>
        <begin position="299"/>
        <end position="323"/>
    </location>
</feature>
<gene>
    <name evidence="22" type="primary">CACNG1</name>
    <name evidence="22" type="synonym">LOC115576439</name>
</gene>
<evidence type="ECO:0000256" key="3">
    <source>
        <dbReference type="ARBA" id="ARBA00007111"/>
    </source>
</evidence>
<dbReference type="GO" id="GO:0005245">
    <property type="term" value="F:voltage-gated calcium channel activity"/>
    <property type="evidence" value="ECO:0007669"/>
    <property type="project" value="InterPro"/>
</dbReference>
<evidence type="ECO:0000256" key="21">
    <source>
        <dbReference type="SAM" id="MobiDB-lite"/>
    </source>
</evidence>
<reference evidence="22" key="3">
    <citation type="submission" date="2025-09" db="UniProtKB">
        <authorList>
            <consortium name="Ensembl"/>
        </authorList>
    </citation>
    <scope>IDENTIFICATION</scope>
</reference>
<dbReference type="InParanoid" id="A0A671XGK0"/>
<keyword evidence="15" id="KW-1015">Disulfide bond</keyword>
<dbReference type="GO" id="GO:1990454">
    <property type="term" value="C:L-type voltage-gated calcium channel complex"/>
    <property type="evidence" value="ECO:0007669"/>
    <property type="project" value="TreeGrafter"/>
</dbReference>
<keyword evidence="6" id="KW-1003">Cell membrane</keyword>
<evidence type="ECO:0000313" key="23">
    <source>
        <dbReference type="Proteomes" id="UP000472265"/>
    </source>
</evidence>
<evidence type="ECO:0000256" key="5">
    <source>
        <dbReference type="ARBA" id="ARBA00022448"/>
    </source>
</evidence>
<organism evidence="22 23">
    <name type="scientific">Sparus aurata</name>
    <name type="common">Gilthead sea bream</name>
    <dbReference type="NCBI Taxonomy" id="8175"/>
    <lineage>
        <taxon>Eukaryota</taxon>
        <taxon>Metazoa</taxon>
        <taxon>Chordata</taxon>
        <taxon>Craniata</taxon>
        <taxon>Vertebrata</taxon>
        <taxon>Euteleostomi</taxon>
        <taxon>Actinopterygii</taxon>
        <taxon>Neopterygii</taxon>
        <taxon>Teleostei</taxon>
        <taxon>Neoteleostei</taxon>
        <taxon>Acanthomorphata</taxon>
        <taxon>Eupercaria</taxon>
        <taxon>Spariformes</taxon>
        <taxon>Sparidae</taxon>
        <taxon>Sparus</taxon>
    </lineage>
</organism>
<dbReference type="PRINTS" id="PR01601">
    <property type="entry name" value="VDCCGAMMA1"/>
</dbReference>
<comment type="subunit">
    <text evidence="19 20">Component of a calcium channel complex consisting of a pore-forming alpha subunit (CACNA1S) and the ancillary subunits CACNB1 or CACNB2, CACNG1 and CACNA2D1. The channel complex contains alpha, beta, gamma and delta subunits in a 1:1:1:1 ratio, i.e. it contains either CACNB1 or CACNB2.</text>
</comment>
<feature type="transmembrane region" description="Helical" evidence="20">
    <location>
        <begin position="262"/>
        <end position="279"/>
    </location>
</feature>
<comment type="similarity">
    <text evidence="3 20">Belongs to the PMP-22/EMP/MP20 family. CACNG subfamily.</text>
</comment>
<dbReference type="PANTHER" id="PTHR15025">
    <property type="entry name" value="VOLTAGE-DEPENDENT CALCIUM CHANNEL GAMMA-1 SUBUNIT-RELATED"/>
    <property type="match status" value="1"/>
</dbReference>
<dbReference type="Ensembl" id="ENSSAUT00010051919.1">
    <property type="protein sequence ID" value="ENSSAUP00010049346.1"/>
    <property type="gene ID" value="ENSSAUG00010020609.1"/>
</dbReference>
<dbReference type="InterPro" id="IPR008368">
    <property type="entry name" value="VDCC_gsu"/>
</dbReference>
<evidence type="ECO:0000256" key="11">
    <source>
        <dbReference type="ARBA" id="ARBA00022882"/>
    </source>
</evidence>
<accession>A0A671XGK0</accession>
<dbReference type="Gene3D" id="1.20.140.150">
    <property type="match status" value="1"/>
</dbReference>
<dbReference type="AlphaFoldDB" id="A0A671XGK0"/>